<feature type="transmembrane region" description="Helical" evidence="5">
    <location>
        <begin position="316"/>
        <end position="337"/>
    </location>
</feature>
<dbReference type="InterPro" id="IPR002293">
    <property type="entry name" value="AA/rel_permease1"/>
</dbReference>
<evidence type="ECO:0000256" key="3">
    <source>
        <dbReference type="ARBA" id="ARBA00022989"/>
    </source>
</evidence>
<evidence type="ECO:0000256" key="5">
    <source>
        <dbReference type="SAM" id="Phobius"/>
    </source>
</evidence>
<dbReference type="PANTHER" id="PTHR11785:SF353">
    <property type="entry name" value="METHIONINE TRANSPORTER (EUROFUNG)"/>
    <property type="match status" value="1"/>
</dbReference>
<dbReference type="Pfam" id="PF13520">
    <property type="entry name" value="AA_permease_2"/>
    <property type="match status" value="1"/>
</dbReference>
<feature type="transmembrane region" description="Helical" evidence="5">
    <location>
        <begin position="513"/>
        <end position="540"/>
    </location>
</feature>
<dbReference type="GO" id="GO:0015179">
    <property type="term" value="F:L-amino acid transmembrane transporter activity"/>
    <property type="evidence" value="ECO:0007669"/>
    <property type="project" value="TreeGrafter"/>
</dbReference>
<dbReference type="Gene3D" id="1.20.1740.10">
    <property type="entry name" value="Amino acid/polyamine transporter I"/>
    <property type="match status" value="1"/>
</dbReference>
<dbReference type="Proteomes" id="UP000094020">
    <property type="component" value="Chromosome 9"/>
</dbReference>
<name>A0AAJ8LBX2_9TREE</name>
<feature type="transmembrane region" description="Helical" evidence="5">
    <location>
        <begin position="165"/>
        <end position="193"/>
    </location>
</feature>
<feature type="transmembrane region" description="Helical" evidence="5">
    <location>
        <begin position="411"/>
        <end position="431"/>
    </location>
</feature>
<reference evidence="6" key="1">
    <citation type="submission" date="2013-07" db="EMBL/GenBank/DDBJ databases">
        <authorList>
            <consortium name="The Broad Institute Genome Sequencing Platform"/>
            <person name="Cuomo C."/>
            <person name="Litvintseva A."/>
            <person name="Chen Y."/>
            <person name="Heitman J."/>
            <person name="Sun S."/>
            <person name="Springer D."/>
            <person name="Dromer F."/>
            <person name="Young S.K."/>
            <person name="Zeng Q."/>
            <person name="Gargeya S."/>
            <person name="Fitzgerald M."/>
            <person name="Abouelleil A."/>
            <person name="Alvarado L."/>
            <person name="Berlin A.M."/>
            <person name="Chapman S.B."/>
            <person name="Dewar J."/>
            <person name="Goldberg J."/>
            <person name="Griggs A."/>
            <person name="Gujja S."/>
            <person name="Hansen M."/>
            <person name="Howarth C."/>
            <person name="Imamovic A."/>
            <person name="Larimer J."/>
            <person name="McCowan C."/>
            <person name="Murphy C."/>
            <person name="Pearson M."/>
            <person name="Priest M."/>
            <person name="Roberts A."/>
            <person name="Saif S."/>
            <person name="Shea T."/>
            <person name="Sykes S."/>
            <person name="Wortman J."/>
            <person name="Nusbaum C."/>
            <person name="Birren B."/>
        </authorList>
    </citation>
    <scope>NUCLEOTIDE SEQUENCE</scope>
    <source>
        <strain evidence="6">CBS 10737</strain>
    </source>
</reference>
<dbReference type="GeneID" id="30175560"/>
<protein>
    <recommendedName>
        <fullName evidence="8">High-affinity methionine permease</fullName>
    </recommendedName>
</protein>
<feature type="transmembrane region" description="Helical" evidence="5">
    <location>
        <begin position="229"/>
        <end position="253"/>
    </location>
</feature>
<evidence type="ECO:0008006" key="8">
    <source>
        <dbReference type="Google" id="ProtNLM"/>
    </source>
</evidence>
<proteinExistence type="predicted"/>
<dbReference type="KEGG" id="kpin:30175560"/>
<keyword evidence="2 5" id="KW-0812">Transmembrane</keyword>
<sequence length="601" mass="65224">MGHESCSWMTPALCNVAHSPDSDYKHSLPQTPASITGAAGADYIEHLNNGSLEYVAEYGGNGATATYQEASGAPVEQTSPLGYEVSYFTVMFLTINMMIGTGIFSTPSSMLRNCGSVGLALFYWPIGLLITACGQSVIFELASYFPSRSGGEAVYLEQAYTRPKYFLPVTFAVQSAVLSFSSSNAIVMAQYIYRITDATPTDMQLKGTALACWTLACLIIILSTKGSLILGNVLGVIKLATLVFMTIVGFIVLSGKTKISEPTANFHNSFEGTHNTGAYELANALVNITFSYGGFNNAFNLVNEVKNPIKTIKRTAPLALVIVATLYTLVNIAYFAAIPKAEIKASKQIIASLFFQKVFGAKAAKGLTILPVLSAFGNILSSLIGSSRMVREVGRQGVLPYPKFWVSTRPFGTPIGPVVFKWVMTSIMILGPPSGDAFNFIVALQNYPESVFIFLMTLGVFFIRKQRKLLGLGRSEFKAWDAAVILYLASKVFLLIMPWVPPRAGIYGGAFSFFYATATLTGLAILAVCGIYYVIWIYVLPKLGGYQIRQTVLEFDRGAVSHKLVKVKNEDVVEWDSTHDPAGRALLATPSTVPILDEKNL</sequence>
<evidence type="ECO:0000313" key="7">
    <source>
        <dbReference type="Proteomes" id="UP000094020"/>
    </source>
</evidence>
<feature type="transmembrane region" description="Helical" evidence="5">
    <location>
        <begin position="117"/>
        <end position="145"/>
    </location>
</feature>
<dbReference type="RefSeq" id="XP_070059409.1">
    <property type="nucleotide sequence ID" value="XM_070203308.1"/>
</dbReference>
<evidence type="ECO:0000256" key="1">
    <source>
        <dbReference type="ARBA" id="ARBA00004141"/>
    </source>
</evidence>
<dbReference type="EMBL" id="CP144527">
    <property type="protein sequence ID" value="WWC72425.1"/>
    <property type="molecule type" value="Genomic_DNA"/>
</dbReference>
<accession>A0AAJ8LBX2</accession>
<reference evidence="6" key="2">
    <citation type="submission" date="2024-02" db="EMBL/GenBank/DDBJ databases">
        <title>Comparative genomics of Cryptococcus and Kwoniella reveals pathogenesis evolution and contrasting modes of karyotype evolution via chromosome fusion or intercentromeric recombination.</title>
        <authorList>
            <person name="Coelho M.A."/>
            <person name="David-Palma M."/>
            <person name="Shea T."/>
            <person name="Bowers K."/>
            <person name="McGinley-Smith S."/>
            <person name="Mohammad A.W."/>
            <person name="Gnirke A."/>
            <person name="Yurkov A.M."/>
            <person name="Nowrousian M."/>
            <person name="Sun S."/>
            <person name="Cuomo C.A."/>
            <person name="Heitman J."/>
        </authorList>
    </citation>
    <scope>NUCLEOTIDE SEQUENCE</scope>
    <source>
        <strain evidence="6">CBS 10737</strain>
    </source>
</reference>
<evidence type="ECO:0000313" key="6">
    <source>
        <dbReference type="EMBL" id="WWC72425.1"/>
    </source>
</evidence>
<gene>
    <name evidence="6" type="ORF">I206_106387</name>
</gene>
<comment type="subcellular location">
    <subcellularLocation>
        <location evidence="1">Membrane</location>
        <topology evidence="1">Multi-pass membrane protein</topology>
    </subcellularLocation>
</comment>
<organism evidence="6 7">
    <name type="scientific">Kwoniella pini CBS 10737</name>
    <dbReference type="NCBI Taxonomy" id="1296096"/>
    <lineage>
        <taxon>Eukaryota</taxon>
        <taxon>Fungi</taxon>
        <taxon>Dikarya</taxon>
        <taxon>Basidiomycota</taxon>
        <taxon>Agaricomycotina</taxon>
        <taxon>Tremellomycetes</taxon>
        <taxon>Tremellales</taxon>
        <taxon>Cryptococcaceae</taxon>
        <taxon>Kwoniella</taxon>
    </lineage>
</organism>
<evidence type="ECO:0000256" key="4">
    <source>
        <dbReference type="ARBA" id="ARBA00023136"/>
    </source>
</evidence>
<evidence type="ECO:0000256" key="2">
    <source>
        <dbReference type="ARBA" id="ARBA00022692"/>
    </source>
</evidence>
<keyword evidence="3 5" id="KW-1133">Transmembrane helix</keyword>
<dbReference type="AlphaFoldDB" id="A0AAJ8LBX2"/>
<dbReference type="GO" id="GO:0016020">
    <property type="term" value="C:membrane"/>
    <property type="evidence" value="ECO:0007669"/>
    <property type="project" value="UniProtKB-SubCell"/>
</dbReference>
<dbReference type="InterPro" id="IPR050598">
    <property type="entry name" value="AminoAcid_Transporter"/>
</dbReference>
<feature type="transmembrane region" description="Helical" evidence="5">
    <location>
        <begin position="437"/>
        <end position="463"/>
    </location>
</feature>
<feature type="transmembrane region" description="Helical" evidence="5">
    <location>
        <begin position="85"/>
        <end position="105"/>
    </location>
</feature>
<keyword evidence="7" id="KW-1185">Reference proteome</keyword>
<feature type="transmembrane region" description="Helical" evidence="5">
    <location>
        <begin position="205"/>
        <end position="223"/>
    </location>
</feature>
<keyword evidence="4 5" id="KW-0472">Membrane</keyword>
<feature type="transmembrane region" description="Helical" evidence="5">
    <location>
        <begin position="484"/>
        <end position="501"/>
    </location>
</feature>
<feature type="transmembrane region" description="Helical" evidence="5">
    <location>
        <begin position="369"/>
        <end position="390"/>
    </location>
</feature>
<dbReference type="PANTHER" id="PTHR11785">
    <property type="entry name" value="AMINO ACID TRANSPORTER"/>
    <property type="match status" value="1"/>
</dbReference>